<protein>
    <submittedName>
        <fullName evidence="3">Uncharacterized protein</fullName>
    </submittedName>
</protein>
<feature type="signal peptide" evidence="2">
    <location>
        <begin position="1"/>
        <end position="29"/>
    </location>
</feature>
<feature type="chain" id="PRO_5021737624" evidence="2">
    <location>
        <begin position="30"/>
        <end position="99"/>
    </location>
</feature>
<name>A0A543CQC1_9ACTN</name>
<dbReference type="EMBL" id="VFOZ01000001">
    <property type="protein sequence ID" value="TQL99295.1"/>
    <property type="molecule type" value="Genomic_DNA"/>
</dbReference>
<sequence>MSKTYFGRVAAGALVSAGLIGLTATTAGACTGTHTVAMVHRLPRHPFPQAHDHPSCSPAADSASPPHRSHQCMSYNADEVFGTHRIRPSWRRPDRARQR</sequence>
<dbReference type="Proteomes" id="UP000316096">
    <property type="component" value="Unassembled WGS sequence"/>
</dbReference>
<dbReference type="PROSITE" id="PS51257">
    <property type="entry name" value="PROKAR_LIPOPROTEIN"/>
    <property type="match status" value="1"/>
</dbReference>
<organism evidence="3 4">
    <name type="scientific">Actinoallomurus bryophytorum</name>
    <dbReference type="NCBI Taxonomy" id="1490222"/>
    <lineage>
        <taxon>Bacteria</taxon>
        <taxon>Bacillati</taxon>
        <taxon>Actinomycetota</taxon>
        <taxon>Actinomycetes</taxon>
        <taxon>Streptosporangiales</taxon>
        <taxon>Thermomonosporaceae</taxon>
        <taxon>Actinoallomurus</taxon>
    </lineage>
</organism>
<evidence type="ECO:0000313" key="4">
    <source>
        <dbReference type="Proteomes" id="UP000316096"/>
    </source>
</evidence>
<dbReference type="AlphaFoldDB" id="A0A543CQC1"/>
<feature type="compositionally biased region" description="Low complexity" evidence="1">
    <location>
        <begin position="55"/>
        <end position="66"/>
    </location>
</feature>
<evidence type="ECO:0000256" key="2">
    <source>
        <dbReference type="SAM" id="SignalP"/>
    </source>
</evidence>
<keyword evidence="2" id="KW-0732">Signal</keyword>
<keyword evidence="4" id="KW-1185">Reference proteome</keyword>
<proteinExistence type="predicted"/>
<comment type="caution">
    <text evidence="3">The sequence shown here is derived from an EMBL/GenBank/DDBJ whole genome shotgun (WGS) entry which is preliminary data.</text>
</comment>
<feature type="region of interest" description="Disordered" evidence="1">
    <location>
        <begin position="45"/>
        <end position="70"/>
    </location>
</feature>
<gene>
    <name evidence="3" type="ORF">FB559_4955</name>
</gene>
<accession>A0A543CQC1</accession>
<evidence type="ECO:0000313" key="3">
    <source>
        <dbReference type="EMBL" id="TQL99295.1"/>
    </source>
</evidence>
<evidence type="ECO:0000256" key="1">
    <source>
        <dbReference type="SAM" id="MobiDB-lite"/>
    </source>
</evidence>
<reference evidence="3 4" key="1">
    <citation type="submission" date="2019-06" db="EMBL/GenBank/DDBJ databases">
        <title>Sequencing the genomes of 1000 actinobacteria strains.</title>
        <authorList>
            <person name="Klenk H.-P."/>
        </authorList>
    </citation>
    <scope>NUCLEOTIDE SEQUENCE [LARGE SCALE GENOMIC DNA]</scope>
    <source>
        <strain evidence="3 4">DSM 102200</strain>
    </source>
</reference>